<keyword evidence="5" id="KW-1185">Reference proteome</keyword>
<feature type="domain" description="WYL" evidence="1">
    <location>
        <begin position="145"/>
        <end position="213"/>
    </location>
</feature>
<dbReference type="Pfam" id="PF25583">
    <property type="entry name" value="WCX"/>
    <property type="match status" value="1"/>
</dbReference>
<evidence type="ECO:0000259" key="1">
    <source>
        <dbReference type="Pfam" id="PF13280"/>
    </source>
</evidence>
<dbReference type="PIRSF" id="PIRSF016838">
    <property type="entry name" value="PafC"/>
    <property type="match status" value="1"/>
</dbReference>
<reference evidence="4" key="1">
    <citation type="submission" date="2021-04" db="EMBL/GenBank/DDBJ databases">
        <title>Genome based classification of Actinospica acidithermotolerans sp. nov., an actinobacterium isolated from an Indonesian hot spring.</title>
        <authorList>
            <person name="Kusuma A.B."/>
            <person name="Putra K.E."/>
            <person name="Nafisah S."/>
            <person name="Loh J."/>
            <person name="Nouioui I."/>
            <person name="Goodfellow M."/>
        </authorList>
    </citation>
    <scope>NUCLEOTIDE SEQUENCE</scope>
    <source>
        <strain evidence="4">CSCA 57</strain>
    </source>
</reference>
<dbReference type="InterPro" id="IPR028349">
    <property type="entry name" value="PafC-like"/>
</dbReference>
<comment type="caution">
    <text evidence="4">The sequence shown here is derived from an EMBL/GenBank/DDBJ whole genome shotgun (WGS) entry which is preliminary data.</text>
</comment>
<feature type="domain" description="WCX" evidence="3">
    <location>
        <begin position="246"/>
        <end position="315"/>
    </location>
</feature>
<dbReference type="InterPro" id="IPR051534">
    <property type="entry name" value="CBASS_pafABC_assoc_protein"/>
</dbReference>
<evidence type="ECO:0000313" key="5">
    <source>
        <dbReference type="Proteomes" id="UP000675781"/>
    </source>
</evidence>
<evidence type="ECO:0000259" key="2">
    <source>
        <dbReference type="Pfam" id="PF19187"/>
    </source>
</evidence>
<sequence length="323" mass="34975">MSTAVEQVERLLNLVPYLRSHPGVTVAEVADEFGVSQRQIAKDLNVLWFCGTPGGFADDLMEPHVGEGGAIHLDNAAEQITRPLRLSTREAVALLVALRAMAQVPGLADRDSLERVLAKLEAAVGQSAADTAERLSVAFEARDVVLEAATRAQTSGRALRLGYYVPSRDEVTERTVDPIRISMLSGRAYLDAWCRGSRDRRMFRLDRVVGIEVLEEPAAVPEHVKNAPEVEHSALRVDAQDPLIELELAPGARWVPEYYPCESVSELPGGGLRVALRAPDQDRIRRLVLRLGESARVLGPGEFAAAVRDTASAALAGYGSQAG</sequence>
<dbReference type="InterPro" id="IPR043839">
    <property type="entry name" value="PafC_HTH"/>
</dbReference>
<evidence type="ECO:0000313" key="4">
    <source>
        <dbReference type="EMBL" id="MBR7833642.1"/>
    </source>
</evidence>
<dbReference type="RefSeq" id="WP_212528163.1">
    <property type="nucleotide sequence ID" value="NZ_JAGSOG010000036.1"/>
</dbReference>
<proteinExistence type="predicted"/>
<organism evidence="4 5">
    <name type="scientific">Actinospica durhamensis</name>
    <dbReference type="NCBI Taxonomy" id="1508375"/>
    <lineage>
        <taxon>Bacteria</taxon>
        <taxon>Bacillati</taxon>
        <taxon>Actinomycetota</taxon>
        <taxon>Actinomycetes</taxon>
        <taxon>Catenulisporales</taxon>
        <taxon>Actinospicaceae</taxon>
        <taxon>Actinospica</taxon>
    </lineage>
</organism>
<evidence type="ECO:0000259" key="3">
    <source>
        <dbReference type="Pfam" id="PF25583"/>
    </source>
</evidence>
<gene>
    <name evidence="4" type="ORF">KDL01_10230</name>
</gene>
<dbReference type="PROSITE" id="PS52050">
    <property type="entry name" value="WYL"/>
    <property type="match status" value="1"/>
</dbReference>
<feature type="domain" description="PafC HTH" evidence="2">
    <location>
        <begin position="6"/>
        <end position="122"/>
    </location>
</feature>
<dbReference type="PANTHER" id="PTHR34580">
    <property type="match status" value="1"/>
</dbReference>
<dbReference type="Pfam" id="PF13280">
    <property type="entry name" value="WYL"/>
    <property type="match status" value="1"/>
</dbReference>
<dbReference type="AlphaFoldDB" id="A0A941EL53"/>
<dbReference type="Pfam" id="PF19187">
    <property type="entry name" value="HTH_PafC"/>
    <property type="match status" value="1"/>
</dbReference>
<dbReference type="EMBL" id="JAGSOG010000036">
    <property type="protein sequence ID" value="MBR7833642.1"/>
    <property type="molecule type" value="Genomic_DNA"/>
</dbReference>
<dbReference type="InterPro" id="IPR026881">
    <property type="entry name" value="WYL_dom"/>
</dbReference>
<accession>A0A941EL53</accession>
<dbReference type="InterPro" id="IPR057727">
    <property type="entry name" value="WCX_dom"/>
</dbReference>
<dbReference type="Proteomes" id="UP000675781">
    <property type="component" value="Unassembled WGS sequence"/>
</dbReference>
<name>A0A941EL53_9ACTN</name>
<protein>
    <submittedName>
        <fullName evidence="4">WYL domain-containing protein</fullName>
    </submittedName>
</protein>
<dbReference type="PANTHER" id="PTHR34580:SF1">
    <property type="entry name" value="PROTEIN PAFC"/>
    <property type="match status" value="1"/>
</dbReference>